<dbReference type="Proteomes" id="UP000186230">
    <property type="component" value="Chromosome"/>
</dbReference>
<name>A0A1L7I7I5_9FLAO</name>
<evidence type="ECO:0000313" key="1">
    <source>
        <dbReference type="EMBL" id="APU69153.1"/>
    </source>
</evidence>
<dbReference type="Pfam" id="PF11013">
    <property type="entry name" value="DUF2851"/>
    <property type="match status" value="1"/>
</dbReference>
<dbReference type="KEGG" id="gfl:GRFL_2429"/>
<proteinExistence type="predicted"/>
<dbReference type="RefSeq" id="WP_083644846.1">
    <property type="nucleotide sequence ID" value="NZ_AMRU01000011.1"/>
</dbReference>
<evidence type="ECO:0000313" key="2">
    <source>
        <dbReference type="Proteomes" id="UP000186230"/>
    </source>
</evidence>
<organism evidence="1 2">
    <name type="scientific">Christiangramia flava JLT2011</name>
    <dbReference type="NCBI Taxonomy" id="1229726"/>
    <lineage>
        <taxon>Bacteria</taxon>
        <taxon>Pseudomonadati</taxon>
        <taxon>Bacteroidota</taxon>
        <taxon>Flavobacteriia</taxon>
        <taxon>Flavobacteriales</taxon>
        <taxon>Flavobacteriaceae</taxon>
        <taxon>Christiangramia</taxon>
    </lineage>
</organism>
<keyword evidence="2" id="KW-1185">Reference proteome</keyword>
<dbReference type="AlphaFoldDB" id="A0A1L7I7I5"/>
<gene>
    <name evidence="1" type="ORF">GRFL_2429</name>
</gene>
<protein>
    <submittedName>
        <fullName evidence="1">Uncharacterized protein</fullName>
    </submittedName>
</protein>
<sequence length="428" mass="50252">MPEDFLYYLWGFQKFANTELRTASGEELRIEHTGYRNELSGPDFFNARLEIAGQLWAGNVEMHLKSSHWYEHFHEQDSAYDNVILHVVWEHDCDVFRKDQSIIPVLELKNLVVPEILENYANLLETPHRFINCENDFSGFSDFELEHWLERVYFERLEDHSAGIERNLRKQSGNWDAVFFQYLLKAFGLNVNGEAFQSIANQVPFTTIRKIAANQDDLESFLLGMSGLLENPKDCYAESLQQRFEFLKHKFQFSEETIQKPVFFRLRPDNFPTIRLAQIAALYSENTQLFSGVLKAEGLSEYYELLDLSLPEYWQQHYSFGTSHRSKNKKLSRDFKNLLVLNLFLPFQFAWSKYRGEEQADLILSILAQLPKEKNSIVENFENLRPGTVKNATHSQAVIQLKKHYCDQNRCLKCALGNKLLMRSREYH</sequence>
<dbReference type="EMBL" id="CP016359">
    <property type="protein sequence ID" value="APU69153.1"/>
    <property type="molecule type" value="Genomic_DNA"/>
</dbReference>
<reference evidence="1 2" key="1">
    <citation type="submission" date="2016-07" db="EMBL/GenBank/DDBJ databases">
        <title>Multi-omics approach to identify versatile polysaccharide utilization systems of a marine flavobacterium Gramella flava.</title>
        <authorList>
            <person name="Tang K."/>
        </authorList>
    </citation>
    <scope>NUCLEOTIDE SEQUENCE [LARGE SCALE GENOMIC DNA]</scope>
    <source>
        <strain evidence="1 2">JLT2011</strain>
    </source>
</reference>
<dbReference type="InterPro" id="IPR021272">
    <property type="entry name" value="DUF2851"/>
</dbReference>
<dbReference type="OrthoDB" id="1005072at2"/>
<accession>A0A1L7I7I5</accession>
<dbReference type="STRING" id="1229726.GRFL_2429"/>